<evidence type="ECO:0000313" key="5">
    <source>
        <dbReference type="Proteomes" id="UP001187682"/>
    </source>
</evidence>
<evidence type="ECO:0000313" key="4">
    <source>
        <dbReference type="EMBL" id="SPO07103.1"/>
    </source>
</evidence>
<gene>
    <name evidence="4" type="ORF">DNG_09797</name>
</gene>
<accession>A0AAE8N870</accession>
<dbReference type="InterPro" id="IPR002347">
    <property type="entry name" value="SDR_fam"/>
</dbReference>
<dbReference type="GO" id="GO:0016491">
    <property type="term" value="F:oxidoreductase activity"/>
    <property type="evidence" value="ECO:0007669"/>
    <property type="project" value="UniProtKB-KW"/>
</dbReference>
<dbReference type="Pfam" id="PF23441">
    <property type="entry name" value="SDR"/>
    <property type="match status" value="1"/>
</dbReference>
<dbReference type="EMBL" id="ONZQ02000018">
    <property type="protein sequence ID" value="SPO07103.1"/>
    <property type="molecule type" value="Genomic_DNA"/>
</dbReference>
<dbReference type="PANTHER" id="PTHR43477:SF1">
    <property type="entry name" value="DIHYDROANTICAPSIN 7-DEHYDROGENASE"/>
    <property type="match status" value="1"/>
</dbReference>
<keyword evidence="2" id="KW-0521">NADP</keyword>
<keyword evidence="3" id="KW-0560">Oxidoreductase</keyword>
<dbReference type="AlphaFoldDB" id="A0AAE8N870"/>
<proteinExistence type="inferred from homology"/>
<evidence type="ECO:0000256" key="1">
    <source>
        <dbReference type="ARBA" id="ARBA00006484"/>
    </source>
</evidence>
<dbReference type="PANTHER" id="PTHR43477">
    <property type="entry name" value="DIHYDROANTICAPSIN 7-DEHYDROGENASE"/>
    <property type="match status" value="1"/>
</dbReference>
<dbReference type="InterPro" id="IPR057571">
    <property type="entry name" value="SDR_PhqE-like"/>
</dbReference>
<dbReference type="SUPFAM" id="SSF51735">
    <property type="entry name" value="NAD(P)-binding Rossmann-fold domains"/>
    <property type="match status" value="1"/>
</dbReference>
<name>A0AAE8N870_9PEZI</name>
<comment type="caution">
    <text evidence="4">The sequence shown here is derived from an EMBL/GenBank/DDBJ whole genome shotgun (WGS) entry which is preliminary data.</text>
</comment>
<protein>
    <submittedName>
        <fullName evidence="4">Related to enoyl-[acyl-carrier-protein] reductase 1</fullName>
    </submittedName>
</protein>
<evidence type="ECO:0000256" key="2">
    <source>
        <dbReference type="ARBA" id="ARBA00022857"/>
    </source>
</evidence>
<sequence length="258" mass="27178">MTSKAYDYNKIAGRHVLIIGGTSGLGLAVAKATLFASGIVTISSSSPSRVSSTVQALTAEFPDAQVAGYACDLSTDAVEAEIEALFAKLGRKVDHIVYTAGDPLAIAPLQEITREKIVAAGQLRFVAPLLVAKVGSRYLEGGVESSITLTTASTWELPIPDWSIVAGYAAGVGGITRGLALDLKPIRINAVSPGMVDTERWDALPPEQREGLYAHYASKYLTGRVTGPGDVAEAYIYLMKDYNITGRVIGTDSGALIM</sequence>
<dbReference type="InterPro" id="IPR036291">
    <property type="entry name" value="NAD(P)-bd_dom_sf"/>
</dbReference>
<keyword evidence="5" id="KW-1185">Reference proteome</keyword>
<organism evidence="4 5">
    <name type="scientific">Cephalotrichum gorgonifer</name>
    <dbReference type="NCBI Taxonomy" id="2041049"/>
    <lineage>
        <taxon>Eukaryota</taxon>
        <taxon>Fungi</taxon>
        <taxon>Dikarya</taxon>
        <taxon>Ascomycota</taxon>
        <taxon>Pezizomycotina</taxon>
        <taxon>Sordariomycetes</taxon>
        <taxon>Hypocreomycetidae</taxon>
        <taxon>Microascales</taxon>
        <taxon>Microascaceae</taxon>
        <taxon>Cephalotrichum</taxon>
    </lineage>
</organism>
<dbReference type="InterPro" id="IPR051122">
    <property type="entry name" value="SDR_DHRS6-like"/>
</dbReference>
<comment type="similarity">
    <text evidence="1">Belongs to the short-chain dehydrogenases/reductases (SDR) family.</text>
</comment>
<evidence type="ECO:0000256" key="3">
    <source>
        <dbReference type="ARBA" id="ARBA00023002"/>
    </source>
</evidence>
<dbReference type="PRINTS" id="PR00081">
    <property type="entry name" value="GDHRDH"/>
</dbReference>
<reference evidence="4" key="1">
    <citation type="submission" date="2018-03" db="EMBL/GenBank/DDBJ databases">
        <authorList>
            <person name="Guldener U."/>
        </authorList>
    </citation>
    <scope>NUCLEOTIDE SEQUENCE</scope>
</reference>
<dbReference type="Gene3D" id="3.40.50.720">
    <property type="entry name" value="NAD(P)-binding Rossmann-like Domain"/>
    <property type="match status" value="1"/>
</dbReference>
<dbReference type="Proteomes" id="UP001187682">
    <property type="component" value="Unassembled WGS sequence"/>
</dbReference>